<dbReference type="RefSeq" id="WP_345314316.1">
    <property type="nucleotide sequence ID" value="NZ_BAABIE010000020.1"/>
</dbReference>
<gene>
    <name evidence="2" type="ORF">GCM10023217_32710</name>
</gene>
<accession>A0ABP8ZK73</accession>
<sequence>MLHRATKWIGAACVAAVATTGLAATAQAAPRAERVATVVSKNCENLGVTVTLSPAQQVRAQALLPEGFRLAPSATLLVESSRCASATVNGEKIGAFALSEAALSIVPPRKAESRQLPDLVTENIYMLSQLDTNRLLSDTKAAVGYPTELAPITLDRGSAGSIPRVMTATAGGELAPTSARADLTPYLLPDGVEVPNPGVVYQLWTKNTGGEFVVTTNSNLRIGTPAVGVGTVTVAPGTLLHKLLGARTASGVAFSGAASGFVNDTYVFAS</sequence>
<evidence type="ECO:0000313" key="3">
    <source>
        <dbReference type="Proteomes" id="UP001500822"/>
    </source>
</evidence>
<keyword evidence="3" id="KW-1185">Reference proteome</keyword>
<organism evidence="2 3">
    <name type="scientific">Gordonia alkaliphila</name>
    <dbReference type="NCBI Taxonomy" id="1053547"/>
    <lineage>
        <taxon>Bacteria</taxon>
        <taxon>Bacillati</taxon>
        <taxon>Actinomycetota</taxon>
        <taxon>Actinomycetes</taxon>
        <taxon>Mycobacteriales</taxon>
        <taxon>Gordoniaceae</taxon>
        <taxon>Gordonia</taxon>
    </lineage>
</organism>
<protein>
    <submittedName>
        <fullName evidence="2">Uncharacterized protein</fullName>
    </submittedName>
</protein>
<name>A0ABP8ZK73_9ACTN</name>
<comment type="caution">
    <text evidence="2">The sequence shown here is derived from an EMBL/GenBank/DDBJ whole genome shotgun (WGS) entry which is preliminary data.</text>
</comment>
<evidence type="ECO:0000313" key="2">
    <source>
        <dbReference type="EMBL" id="GAA4757889.1"/>
    </source>
</evidence>
<dbReference type="Proteomes" id="UP001500822">
    <property type="component" value="Unassembled WGS sequence"/>
</dbReference>
<dbReference type="EMBL" id="BAABIE010000020">
    <property type="protein sequence ID" value="GAA4757889.1"/>
    <property type="molecule type" value="Genomic_DNA"/>
</dbReference>
<feature type="signal peptide" evidence="1">
    <location>
        <begin position="1"/>
        <end position="23"/>
    </location>
</feature>
<keyword evidence="1" id="KW-0732">Signal</keyword>
<reference evidence="3" key="1">
    <citation type="journal article" date="2019" name="Int. J. Syst. Evol. Microbiol.">
        <title>The Global Catalogue of Microorganisms (GCM) 10K type strain sequencing project: providing services to taxonomists for standard genome sequencing and annotation.</title>
        <authorList>
            <consortium name="The Broad Institute Genomics Platform"/>
            <consortium name="The Broad Institute Genome Sequencing Center for Infectious Disease"/>
            <person name="Wu L."/>
            <person name="Ma J."/>
        </authorList>
    </citation>
    <scope>NUCLEOTIDE SEQUENCE [LARGE SCALE GENOMIC DNA]</scope>
    <source>
        <strain evidence="3">JCM 18077</strain>
    </source>
</reference>
<proteinExistence type="predicted"/>
<feature type="chain" id="PRO_5045157111" evidence="1">
    <location>
        <begin position="24"/>
        <end position="270"/>
    </location>
</feature>
<evidence type="ECO:0000256" key="1">
    <source>
        <dbReference type="SAM" id="SignalP"/>
    </source>
</evidence>